<reference evidence="16" key="1">
    <citation type="submission" date="2012-06" db="EMBL/GenBank/DDBJ databases">
        <title>Complete sequence of chromosome of Desulfomonile tiedjei DSM 6799.</title>
        <authorList>
            <person name="Lucas S."/>
            <person name="Copeland A."/>
            <person name="Lapidus A."/>
            <person name="Glavina del Rio T."/>
            <person name="Dalin E."/>
            <person name="Tice H."/>
            <person name="Bruce D."/>
            <person name="Goodwin L."/>
            <person name="Pitluck S."/>
            <person name="Peters L."/>
            <person name="Ovchinnikova G."/>
            <person name="Zeytun A."/>
            <person name="Lu M."/>
            <person name="Kyrpides N."/>
            <person name="Mavromatis K."/>
            <person name="Ivanova N."/>
            <person name="Brettin T."/>
            <person name="Detter J.C."/>
            <person name="Han C."/>
            <person name="Larimer F."/>
            <person name="Land M."/>
            <person name="Hauser L."/>
            <person name="Markowitz V."/>
            <person name="Cheng J.-F."/>
            <person name="Hugenholtz P."/>
            <person name="Woyke T."/>
            <person name="Wu D."/>
            <person name="Spring S."/>
            <person name="Schroeder M."/>
            <person name="Brambilla E."/>
            <person name="Klenk H.-P."/>
            <person name="Eisen J.A."/>
        </authorList>
    </citation>
    <scope>NUCLEOTIDE SEQUENCE [LARGE SCALE GENOMIC DNA]</scope>
    <source>
        <strain evidence="16">ATCC 49306 / DSM 6799 / DCB-1</strain>
    </source>
</reference>
<dbReference type="Pfam" id="PF00989">
    <property type="entry name" value="PAS"/>
    <property type="match status" value="1"/>
</dbReference>
<dbReference type="PRINTS" id="PR00344">
    <property type="entry name" value="BCTRLSENSOR"/>
</dbReference>
<dbReference type="SMART" id="SM00086">
    <property type="entry name" value="PAC"/>
    <property type="match status" value="4"/>
</dbReference>
<keyword evidence="10" id="KW-0812">Transmembrane</keyword>
<dbReference type="PATRIC" id="fig|706587.4.peg.3726"/>
<dbReference type="InterPro" id="IPR001610">
    <property type="entry name" value="PAC"/>
</dbReference>
<evidence type="ECO:0000256" key="9">
    <source>
        <dbReference type="PROSITE-ProRule" id="PRU00169"/>
    </source>
</evidence>
<organism evidence="15 16">
    <name type="scientific">Desulfomonile tiedjei (strain ATCC 49306 / DSM 6799 / DCB-1)</name>
    <dbReference type="NCBI Taxonomy" id="706587"/>
    <lineage>
        <taxon>Bacteria</taxon>
        <taxon>Pseudomonadati</taxon>
        <taxon>Thermodesulfobacteriota</taxon>
        <taxon>Desulfomonilia</taxon>
        <taxon>Desulfomonilales</taxon>
        <taxon>Desulfomonilaceae</taxon>
        <taxon>Desulfomonile</taxon>
    </lineage>
</organism>
<feature type="domain" description="PAC" evidence="14">
    <location>
        <begin position="546"/>
        <end position="598"/>
    </location>
</feature>
<feature type="domain" description="PAS" evidence="13">
    <location>
        <begin position="339"/>
        <end position="412"/>
    </location>
</feature>
<dbReference type="InterPro" id="IPR005467">
    <property type="entry name" value="His_kinase_dom"/>
</dbReference>
<feature type="transmembrane region" description="Helical" evidence="10">
    <location>
        <begin position="297"/>
        <end position="318"/>
    </location>
</feature>
<evidence type="ECO:0000313" key="16">
    <source>
        <dbReference type="Proteomes" id="UP000006055"/>
    </source>
</evidence>
<dbReference type="STRING" id="706587.Desti_3271"/>
<evidence type="ECO:0000256" key="3">
    <source>
        <dbReference type="ARBA" id="ARBA00022553"/>
    </source>
</evidence>
<feature type="domain" description="PAS" evidence="13">
    <location>
        <begin position="599"/>
        <end position="650"/>
    </location>
</feature>
<dbReference type="CDD" id="cd00130">
    <property type="entry name" value="PAS"/>
    <property type="match status" value="4"/>
</dbReference>
<feature type="domain" description="Response regulatory" evidence="12">
    <location>
        <begin position="1103"/>
        <end position="1219"/>
    </location>
</feature>
<evidence type="ECO:0000256" key="6">
    <source>
        <dbReference type="ARBA" id="ARBA00022777"/>
    </source>
</evidence>
<dbReference type="KEGG" id="dti:Desti_3271"/>
<dbReference type="SMART" id="SM00387">
    <property type="entry name" value="HATPase_c"/>
    <property type="match status" value="1"/>
</dbReference>
<dbReference type="SUPFAM" id="SSF55874">
    <property type="entry name" value="ATPase domain of HSP90 chaperone/DNA topoisomerase II/histidine kinase"/>
    <property type="match status" value="1"/>
</dbReference>
<feature type="domain" description="Histidine kinase" evidence="11">
    <location>
        <begin position="860"/>
        <end position="1083"/>
    </location>
</feature>
<dbReference type="PANTHER" id="PTHR43065">
    <property type="entry name" value="SENSOR HISTIDINE KINASE"/>
    <property type="match status" value="1"/>
</dbReference>
<keyword evidence="8" id="KW-0902">Two-component regulatory system</keyword>
<dbReference type="HOGENOM" id="CLU_000445_114_51_7"/>
<dbReference type="InterPro" id="IPR013767">
    <property type="entry name" value="PAS_fold"/>
</dbReference>
<dbReference type="InterPro" id="IPR013656">
    <property type="entry name" value="PAS_4"/>
</dbReference>
<dbReference type="SMART" id="SM00388">
    <property type="entry name" value="HisKA"/>
    <property type="match status" value="1"/>
</dbReference>
<dbReference type="PROSITE" id="PS50109">
    <property type="entry name" value="HIS_KIN"/>
    <property type="match status" value="1"/>
</dbReference>
<dbReference type="AlphaFoldDB" id="I4C8N8"/>
<name>I4C8N8_DESTA</name>
<evidence type="ECO:0000256" key="8">
    <source>
        <dbReference type="ARBA" id="ARBA00023012"/>
    </source>
</evidence>
<dbReference type="eggNOG" id="COG0784">
    <property type="taxonomic scope" value="Bacteria"/>
</dbReference>
<dbReference type="InterPro" id="IPR003661">
    <property type="entry name" value="HisK_dim/P_dom"/>
</dbReference>
<dbReference type="EMBL" id="CP003360">
    <property type="protein sequence ID" value="AFM25929.1"/>
    <property type="molecule type" value="Genomic_DNA"/>
</dbReference>
<dbReference type="SUPFAM" id="SSF52172">
    <property type="entry name" value="CheY-like"/>
    <property type="match status" value="1"/>
</dbReference>
<evidence type="ECO:0000259" key="13">
    <source>
        <dbReference type="PROSITE" id="PS50112"/>
    </source>
</evidence>
<dbReference type="GO" id="GO:0006355">
    <property type="term" value="P:regulation of DNA-templated transcription"/>
    <property type="evidence" value="ECO:0007669"/>
    <property type="project" value="InterPro"/>
</dbReference>
<dbReference type="InterPro" id="IPR035965">
    <property type="entry name" value="PAS-like_dom_sf"/>
</dbReference>
<dbReference type="SMART" id="SM00091">
    <property type="entry name" value="PAS"/>
    <property type="match status" value="4"/>
</dbReference>
<dbReference type="SUPFAM" id="SSF47384">
    <property type="entry name" value="Homodimeric domain of signal transducing histidine kinase"/>
    <property type="match status" value="1"/>
</dbReference>
<keyword evidence="3 9" id="KW-0597">Phosphoprotein</keyword>
<evidence type="ECO:0000256" key="1">
    <source>
        <dbReference type="ARBA" id="ARBA00000085"/>
    </source>
</evidence>
<keyword evidence="5" id="KW-0547">Nucleotide-binding</keyword>
<evidence type="ECO:0000259" key="14">
    <source>
        <dbReference type="PROSITE" id="PS50113"/>
    </source>
</evidence>
<evidence type="ECO:0000256" key="4">
    <source>
        <dbReference type="ARBA" id="ARBA00022679"/>
    </source>
</evidence>
<comment type="catalytic activity">
    <reaction evidence="1">
        <text>ATP + protein L-histidine = ADP + protein N-phospho-L-histidine.</text>
        <dbReference type="EC" id="2.7.13.3"/>
    </reaction>
</comment>
<sequence>MKSFPRWLLVASLLAMSILMAGGYWFHLYQEHHVRRSAEANLEAAAHLKVNQIVQWRIQHLRNASAIVESPFLIEAVERWFVDPDPEVAAKILSRFQTIQRVLEYHNVILVERDNKVRLSLRDHASDLHEVAAKARDQAMQQRKPVMTDLHEGPEEFPPHVDIIAPFFSRTANTEEPIGAVVLQVDARHFLYPLIHFWPVKSSSAETLLVRKDDEAVLFLNELRHQTDTALKLRLPLTMKDLPASMAVSGIEGVVQGTDYRGVEVLAALKAVPDSSWFMISKMDIAEALADLRTRSLLSIAFVLVLLAFLVAAVGWIWQQHRKKHYKELLRAEMELRRVEERHRITLMSVGDAIISTDIAGRVEMINPVAESLTGWNGEDAIGKPLEQVFRILNEDTRNTVENPASKVLREGLVIGLANHTLLIARNGTERPIADSAAPIKDEDGVVTGVVLVFRDQSEERATQRLLIEEKEKAQHYLDVAGVMLLALDVTGRVTMVNKKGCEILDRPETDILGKDWFEHFIPETIRYQIKDRFREVITGSLKDSEYAENMVLTGRGKNRLIAWHNSILMDRKGAIVGTLSSGEDITVRRGAEQALRESEERFRRLYEQSPLPYQSLDAEGRLLDVNNAWLNELGYERTDVIGKSFGEFLANDGDASRFPDHFEQLKQEGEGHGIEFEMKRKDGAIITVLFEARVAHNDKGEFLQTHCIFTNVTETRRAEVERERLVSAIEQAGEAVVVTDIAGTILFVNPAFEKITGYAYEEAVGKNPRILQSGEHEADFYKRLWDTIRAGEIWTGRFINKRKDGRIYQEDATISPVKDSAGHIRNYVAVKHDITEHLELSRQLQQAQKMEAVGTLAGGVAHDFNNLLQVILGYSEMILTDEGLSAAHKADLSKICHAAKSGADLVQRLLTFSRKSDTKAIQLNLNNRVEQLEKMLSRTIPKMIDIEISLAEDCKTIYADPMQIEQVLMNLAINARDAMPEGGKLVITTENVTVHEDCAKTRLGQVPGDYVLLRVTDTGLGMDSETLEHIFEPFYTTKGPGEGTGLGLAMVYGIVKQHGGYIFCYSEPGEGTTFKLYFPAVESDAEPDKPKAAQFLQGGSETILVVDDDELIRELGLRILSKLGYKVILASNGKEALKIFRKQKREISLIIMDLIMPEMGGKQCLEEILKIDPKAKILIASGVSARSHIIDIDEAGVKGIVNKPYDMTELFTVVRETLDAK</sequence>
<dbReference type="InterPro" id="IPR000014">
    <property type="entry name" value="PAS"/>
</dbReference>
<dbReference type="SMART" id="SM00448">
    <property type="entry name" value="REC"/>
    <property type="match status" value="1"/>
</dbReference>
<dbReference type="InterPro" id="IPR004358">
    <property type="entry name" value="Sig_transdc_His_kin-like_C"/>
</dbReference>
<dbReference type="GO" id="GO:0000155">
    <property type="term" value="F:phosphorelay sensor kinase activity"/>
    <property type="evidence" value="ECO:0007669"/>
    <property type="project" value="InterPro"/>
</dbReference>
<keyword evidence="10" id="KW-0472">Membrane</keyword>
<dbReference type="NCBIfam" id="TIGR00229">
    <property type="entry name" value="sensory_box"/>
    <property type="match status" value="4"/>
</dbReference>
<dbReference type="OrthoDB" id="9806821at2"/>
<dbReference type="PROSITE" id="PS50113">
    <property type="entry name" value="PAC"/>
    <property type="match status" value="4"/>
</dbReference>
<dbReference type="Pfam" id="PF00512">
    <property type="entry name" value="HisKA"/>
    <property type="match status" value="1"/>
</dbReference>
<evidence type="ECO:0000259" key="11">
    <source>
        <dbReference type="PROSITE" id="PS50109"/>
    </source>
</evidence>
<feature type="domain" description="PAS" evidence="13">
    <location>
        <begin position="722"/>
        <end position="768"/>
    </location>
</feature>
<evidence type="ECO:0000256" key="10">
    <source>
        <dbReference type="SAM" id="Phobius"/>
    </source>
</evidence>
<dbReference type="Gene3D" id="3.30.450.20">
    <property type="entry name" value="PAS domain"/>
    <property type="match status" value="4"/>
</dbReference>
<keyword evidence="16" id="KW-1185">Reference proteome</keyword>
<dbReference type="Gene3D" id="1.10.287.130">
    <property type="match status" value="1"/>
</dbReference>
<gene>
    <name evidence="15" type="ordered locus">Desti_3271</name>
</gene>
<protein>
    <recommendedName>
        <fullName evidence="2">histidine kinase</fullName>
        <ecNumber evidence="2">2.7.13.3</ecNumber>
    </recommendedName>
</protein>
<dbReference type="GO" id="GO:0005524">
    <property type="term" value="F:ATP binding"/>
    <property type="evidence" value="ECO:0007669"/>
    <property type="project" value="UniProtKB-KW"/>
</dbReference>
<dbReference type="PANTHER" id="PTHR43065:SF42">
    <property type="entry name" value="TWO-COMPONENT SENSOR PPRA"/>
    <property type="match status" value="1"/>
</dbReference>
<dbReference type="CDD" id="cd00082">
    <property type="entry name" value="HisKA"/>
    <property type="match status" value="1"/>
</dbReference>
<keyword evidence="7" id="KW-0067">ATP-binding</keyword>
<dbReference type="InterPro" id="IPR000700">
    <property type="entry name" value="PAS-assoc_C"/>
</dbReference>
<feature type="domain" description="PAC" evidence="14">
    <location>
        <begin position="417"/>
        <end position="469"/>
    </location>
</feature>
<dbReference type="eggNOG" id="COG3290">
    <property type="taxonomic scope" value="Bacteria"/>
</dbReference>
<dbReference type="SUPFAM" id="SSF55785">
    <property type="entry name" value="PYP-like sensor domain (PAS domain)"/>
    <property type="match status" value="4"/>
</dbReference>
<dbReference type="Pfam" id="PF08448">
    <property type="entry name" value="PAS_4"/>
    <property type="match status" value="2"/>
</dbReference>
<accession>I4C8N8</accession>
<feature type="modified residue" description="4-aspartylphosphate" evidence="9">
    <location>
        <position position="1154"/>
    </location>
</feature>
<dbReference type="InterPro" id="IPR001789">
    <property type="entry name" value="Sig_transdc_resp-reg_receiver"/>
</dbReference>
<feature type="domain" description="PAC" evidence="14">
    <location>
        <begin position="793"/>
        <end position="847"/>
    </location>
</feature>
<evidence type="ECO:0000256" key="7">
    <source>
        <dbReference type="ARBA" id="ARBA00022840"/>
    </source>
</evidence>
<keyword evidence="10" id="KW-1133">Transmembrane helix</keyword>
<proteinExistence type="predicted"/>
<dbReference type="EC" id="2.7.13.3" evidence="2"/>
<dbReference type="Gene3D" id="3.40.50.2300">
    <property type="match status" value="1"/>
</dbReference>
<dbReference type="RefSeq" id="WP_014811063.1">
    <property type="nucleotide sequence ID" value="NC_018025.1"/>
</dbReference>
<evidence type="ECO:0000256" key="5">
    <source>
        <dbReference type="ARBA" id="ARBA00022741"/>
    </source>
</evidence>
<dbReference type="PROSITE" id="PS50110">
    <property type="entry name" value="RESPONSE_REGULATORY"/>
    <property type="match status" value="1"/>
</dbReference>
<evidence type="ECO:0000313" key="15">
    <source>
        <dbReference type="EMBL" id="AFM25929.1"/>
    </source>
</evidence>
<keyword evidence="4" id="KW-0808">Transferase</keyword>
<dbReference type="Gene3D" id="3.30.565.10">
    <property type="entry name" value="Histidine kinase-like ATPase, C-terminal domain"/>
    <property type="match status" value="1"/>
</dbReference>
<dbReference type="Pfam" id="PF00072">
    <property type="entry name" value="Response_reg"/>
    <property type="match status" value="1"/>
</dbReference>
<dbReference type="InterPro" id="IPR036097">
    <property type="entry name" value="HisK_dim/P_sf"/>
</dbReference>
<dbReference type="Proteomes" id="UP000006055">
    <property type="component" value="Chromosome"/>
</dbReference>
<feature type="domain" description="PAC" evidence="14">
    <location>
        <begin position="673"/>
        <end position="725"/>
    </location>
</feature>
<dbReference type="Pfam" id="PF02518">
    <property type="entry name" value="HATPase_c"/>
    <property type="match status" value="1"/>
</dbReference>
<evidence type="ECO:0000256" key="2">
    <source>
        <dbReference type="ARBA" id="ARBA00012438"/>
    </source>
</evidence>
<dbReference type="eggNOG" id="COG4191">
    <property type="taxonomic scope" value="Bacteria"/>
</dbReference>
<dbReference type="InterPro" id="IPR003594">
    <property type="entry name" value="HATPase_dom"/>
</dbReference>
<feature type="transmembrane region" description="Helical" evidence="10">
    <location>
        <begin position="6"/>
        <end position="26"/>
    </location>
</feature>
<dbReference type="InterPro" id="IPR036890">
    <property type="entry name" value="HATPase_C_sf"/>
</dbReference>
<feature type="domain" description="PAS" evidence="13">
    <location>
        <begin position="470"/>
        <end position="541"/>
    </location>
</feature>
<dbReference type="InterPro" id="IPR011006">
    <property type="entry name" value="CheY-like_superfamily"/>
</dbReference>
<evidence type="ECO:0000259" key="12">
    <source>
        <dbReference type="PROSITE" id="PS50110"/>
    </source>
</evidence>
<dbReference type="Pfam" id="PF13426">
    <property type="entry name" value="PAS_9"/>
    <property type="match status" value="1"/>
</dbReference>
<keyword evidence="6" id="KW-0418">Kinase</keyword>
<dbReference type="PROSITE" id="PS50112">
    <property type="entry name" value="PAS"/>
    <property type="match status" value="4"/>
</dbReference>